<evidence type="ECO:0000256" key="2">
    <source>
        <dbReference type="ARBA" id="ARBA00010617"/>
    </source>
</evidence>
<comment type="pathway">
    <text evidence="1">Antibiotic biosynthesis; vancomycin biosynthesis.</text>
</comment>
<dbReference type="PRINTS" id="PR00359">
    <property type="entry name" value="BP450"/>
</dbReference>
<dbReference type="OrthoDB" id="5500002at2"/>
<proteinExistence type="inferred from homology"/>
<evidence type="ECO:0000256" key="9">
    <source>
        <dbReference type="RuleBase" id="RU000461"/>
    </source>
</evidence>
<keyword evidence="4 9" id="KW-0479">Metal-binding</keyword>
<keyword evidence="3 9" id="KW-0349">Heme</keyword>
<dbReference type="RefSeq" id="WP_130479773.1">
    <property type="nucleotide sequence ID" value="NZ_SFCC01000025.1"/>
</dbReference>
<dbReference type="EMBL" id="SFCC01000025">
    <property type="protein sequence ID" value="RZQ59396.1"/>
    <property type="molecule type" value="Genomic_DNA"/>
</dbReference>
<evidence type="ECO:0000313" key="10">
    <source>
        <dbReference type="EMBL" id="RZQ59396.1"/>
    </source>
</evidence>
<dbReference type="CDD" id="cd11029">
    <property type="entry name" value="CYP107-like"/>
    <property type="match status" value="1"/>
</dbReference>
<comment type="caution">
    <text evidence="10">The sequence shown here is derived from an EMBL/GenBank/DDBJ whole genome shotgun (WGS) entry which is preliminary data.</text>
</comment>
<dbReference type="PROSITE" id="PS00086">
    <property type="entry name" value="CYTOCHROME_P450"/>
    <property type="match status" value="1"/>
</dbReference>
<keyword evidence="5 9" id="KW-0560">Oxidoreductase</keyword>
<dbReference type="PANTHER" id="PTHR46696">
    <property type="entry name" value="P450, PUTATIVE (EUROFUNG)-RELATED"/>
    <property type="match status" value="1"/>
</dbReference>
<organism evidence="10 11">
    <name type="scientific">Amycolatopsis suaedae</name>
    <dbReference type="NCBI Taxonomy" id="2510978"/>
    <lineage>
        <taxon>Bacteria</taxon>
        <taxon>Bacillati</taxon>
        <taxon>Actinomycetota</taxon>
        <taxon>Actinomycetes</taxon>
        <taxon>Pseudonocardiales</taxon>
        <taxon>Pseudonocardiaceae</taxon>
        <taxon>Amycolatopsis</taxon>
    </lineage>
</organism>
<accession>A0A4Q7IZ76</accession>
<dbReference type="Gene3D" id="1.10.630.10">
    <property type="entry name" value="Cytochrome P450"/>
    <property type="match status" value="1"/>
</dbReference>
<dbReference type="Pfam" id="PF00067">
    <property type="entry name" value="p450"/>
    <property type="match status" value="2"/>
</dbReference>
<keyword evidence="7 9" id="KW-0503">Monooxygenase</keyword>
<dbReference type="GO" id="GO:0016705">
    <property type="term" value="F:oxidoreductase activity, acting on paired donors, with incorporation or reduction of molecular oxygen"/>
    <property type="evidence" value="ECO:0007669"/>
    <property type="project" value="InterPro"/>
</dbReference>
<evidence type="ECO:0000256" key="5">
    <source>
        <dbReference type="ARBA" id="ARBA00023002"/>
    </source>
</evidence>
<keyword evidence="6 9" id="KW-0408">Iron</keyword>
<dbReference type="Proteomes" id="UP000292003">
    <property type="component" value="Unassembled WGS sequence"/>
</dbReference>
<comment type="function">
    <text evidence="8">Involved in the coupling of aromatic side chains of the heptapeptide of vancomycin.</text>
</comment>
<dbReference type="InterPro" id="IPR036396">
    <property type="entry name" value="Cyt_P450_sf"/>
</dbReference>
<evidence type="ECO:0000256" key="6">
    <source>
        <dbReference type="ARBA" id="ARBA00023004"/>
    </source>
</evidence>
<dbReference type="InterPro" id="IPR001128">
    <property type="entry name" value="Cyt_P450"/>
</dbReference>
<dbReference type="InterPro" id="IPR017972">
    <property type="entry name" value="Cyt_P450_CS"/>
</dbReference>
<dbReference type="AlphaFoldDB" id="A0A4Q7IZ76"/>
<evidence type="ECO:0000256" key="1">
    <source>
        <dbReference type="ARBA" id="ARBA00004660"/>
    </source>
</evidence>
<reference evidence="10 11" key="1">
    <citation type="submission" date="2019-02" db="EMBL/GenBank/DDBJ databases">
        <title>Draft genome sequence of Amycolatopsis sp. 8-3EHSu isolated from roots of Suaeda maritima.</title>
        <authorList>
            <person name="Duangmal K."/>
            <person name="Chantavorakit T."/>
        </authorList>
    </citation>
    <scope>NUCLEOTIDE SEQUENCE [LARGE SCALE GENOMIC DNA]</scope>
    <source>
        <strain evidence="10 11">8-3EHSu</strain>
    </source>
</reference>
<protein>
    <submittedName>
        <fullName evidence="10">Cytochrome P450</fullName>
    </submittedName>
</protein>
<dbReference type="InterPro" id="IPR002397">
    <property type="entry name" value="Cyt_P450_B"/>
</dbReference>
<evidence type="ECO:0000313" key="11">
    <source>
        <dbReference type="Proteomes" id="UP000292003"/>
    </source>
</evidence>
<gene>
    <name evidence="10" type="ORF">EWH70_34345</name>
</gene>
<evidence type="ECO:0000256" key="7">
    <source>
        <dbReference type="ARBA" id="ARBA00023033"/>
    </source>
</evidence>
<dbReference type="FunFam" id="1.10.630.10:FF:000018">
    <property type="entry name" value="Cytochrome P450 monooxygenase"/>
    <property type="match status" value="1"/>
</dbReference>
<evidence type="ECO:0000256" key="8">
    <source>
        <dbReference type="ARBA" id="ARBA00055433"/>
    </source>
</evidence>
<dbReference type="SUPFAM" id="SSF48264">
    <property type="entry name" value="Cytochrome P450"/>
    <property type="match status" value="1"/>
</dbReference>
<evidence type="ECO:0000256" key="4">
    <source>
        <dbReference type="ARBA" id="ARBA00022723"/>
    </source>
</evidence>
<sequence length="403" mass="44149">MTVEAVRLDETFTDDPQQAVRLLREQGPVRPVLTAWNVRGWLVTGYADARALLADDRISKDNATARTLLAGQLGEDEEDTGFLAQSLGDHMLNSDPPQHTRLRKLVNTAFTGRRVAALRPRVEQITEELLDAMAGRDEVDLLEAFALPLPITVICELLGVPDMDRDRFRTWSNTMLSSGPRDEVQQSSVLLAGYLAELIEHKRRTPGDDLMTSLIEASDDGDRLSEGELISMAFLLLVAGHDTTVNLIGNGVLALLRHPDQLAALRADPGLLPGAVEEFLRYDGPVNIATLRFTKESIEVGGVAIPEGEFVLISLLGANRDAERFADPHSLDVTRQAGGHLAFGHGIHYCLGAPLARLEGEIAFGGLVRRFPGLALAAAPGERLHWRRSTLMHGLERLPVRLR</sequence>
<name>A0A4Q7IZ76_9PSEU</name>
<dbReference type="GO" id="GO:0020037">
    <property type="term" value="F:heme binding"/>
    <property type="evidence" value="ECO:0007669"/>
    <property type="project" value="InterPro"/>
</dbReference>
<comment type="similarity">
    <text evidence="2 9">Belongs to the cytochrome P450 family.</text>
</comment>
<keyword evidence="11" id="KW-1185">Reference proteome</keyword>
<dbReference type="GO" id="GO:0004497">
    <property type="term" value="F:monooxygenase activity"/>
    <property type="evidence" value="ECO:0007669"/>
    <property type="project" value="UniProtKB-KW"/>
</dbReference>
<dbReference type="GO" id="GO:0005506">
    <property type="term" value="F:iron ion binding"/>
    <property type="evidence" value="ECO:0007669"/>
    <property type="project" value="InterPro"/>
</dbReference>
<evidence type="ECO:0000256" key="3">
    <source>
        <dbReference type="ARBA" id="ARBA00022617"/>
    </source>
</evidence>
<dbReference type="PANTHER" id="PTHR46696:SF1">
    <property type="entry name" value="CYTOCHROME P450 YJIB-RELATED"/>
    <property type="match status" value="1"/>
</dbReference>